<evidence type="ECO:0000259" key="3">
    <source>
        <dbReference type="Pfam" id="PF19305"/>
    </source>
</evidence>
<name>A0ABY0DKV8_9BRAD</name>
<sequence>MTEVQELAKFVERARMEDLSERALDQLKIRVLDTIGVAIAALNAPPVAAIRGLVTELGGRPCSTLIGGGRTAPDRAAFYNGALSRYLDFMDSYIAAGETCHPSDNLGAVLATAEMREASGADLLTALAVAYQVHTRLSDVAPVRDRGFDHTTQGAYAAAAGAAKALALPSAQIAHAIAISGTANNALRVTRTGALSHWKGLAFPNTAMSATHAALLASRGITGPEAVFEGIKGFKEVISGPFEMNWRQEDLEGVRRTIVKRHNAEIHAQSALDAALDIRARPGFEAAAVSAIRLKTFAVAHRIIGGGEEGDKRIVRTKEEADHSLPYMLAVASIDGEVQPEQYAPERISAEDVQMLLRKVTVTPDPGLSAQFPQRLPADLEIEQKDGTVFRAQRDDYHGFHTRPFDWAAARRKFDRITSAFTSPSERDALAEVIATLEERPVTALTSLLGDISIPLMEVRTNF</sequence>
<evidence type="ECO:0000259" key="2">
    <source>
        <dbReference type="Pfam" id="PF03972"/>
    </source>
</evidence>
<dbReference type="InterPro" id="IPR045337">
    <property type="entry name" value="MmgE_PrpD_C"/>
</dbReference>
<dbReference type="EMBL" id="RDRA01000008">
    <property type="protein sequence ID" value="RXG94984.1"/>
    <property type="molecule type" value="Genomic_DNA"/>
</dbReference>
<feature type="domain" description="MmgE/PrpD C-terminal" evidence="3">
    <location>
        <begin position="262"/>
        <end position="438"/>
    </location>
</feature>
<dbReference type="PANTHER" id="PTHR16943">
    <property type="entry name" value="2-METHYLCITRATE DEHYDRATASE-RELATED"/>
    <property type="match status" value="1"/>
</dbReference>
<evidence type="ECO:0000313" key="4">
    <source>
        <dbReference type="EMBL" id="RXG94984.1"/>
    </source>
</evidence>
<dbReference type="InterPro" id="IPR036148">
    <property type="entry name" value="MmgE/PrpD_sf"/>
</dbReference>
<gene>
    <name evidence="4" type="ORF">EAS62_15720</name>
</gene>
<evidence type="ECO:0000256" key="1">
    <source>
        <dbReference type="ARBA" id="ARBA00006174"/>
    </source>
</evidence>
<dbReference type="InterPro" id="IPR042183">
    <property type="entry name" value="MmgE/PrpD_sf_1"/>
</dbReference>
<comment type="caution">
    <text evidence="4">The sequence shown here is derived from an EMBL/GenBank/DDBJ whole genome shotgun (WGS) entry which is preliminary data.</text>
</comment>
<evidence type="ECO:0000313" key="5">
    <source>
        <dbReference type="Proteomes" id="UP000289946"/>
    </source>
</evidence>
<proteinExistence type="inferred from homology"/>
<comment type="similarity">
    <text evidence="1">Belongs to the PrpD family.</text>
</comment>
<organism evidence="4 5">
    <name type="scientific">Bradyrhizobium zhanjiangense</name>
    <dbReference type="NCBI Taxonomy" id="1325107"/>
    <lineage>
        <taxon>Bacteria</taxon>
        <taxon>Pseudomonadati</taxon>
        <taxon>Pseudomonadota</taxon>
        <taxon>Alphaproteobacteria</taxon>
        <taxon>Hyphomicrobiales</taxon>
        <taxon>Nitrobacteraceae</taxon>
        <taxon>Bradyrhizobium</taxon>
    </lineage>
</organism>
<dbReference type="Pfam" id="PF19305">
    <property type="entry name" value="MmgE_PrpD_C"/>
    <property type="match status" value="1"/>
</dbReference>
<keyword evidence="5" id="KW-1185">Reference proteome</keyword>
<dbReference type="PANTHER" id="PTHR16943:SF8">
    <property type="entry name" value="2-METHYLCITRATE DEHYDRATASE"/>
    <property type="match status" value="1"/>
</dbReference>
<feature type="domain" description="MmgE/PrpD N-terminal" evidence="2">
    <location>
        <begin position="5"/>
        <end position="246"/>
    </location>
</feature>
<dbReference type="Pfam" id="PF03972">
    <property type="entry name" value="MmgE_PrpD_N"/>
    <property type="match status" value="1"/>
</dbReference>
<dbReference type="Proteomes" id="UP000289946">
    <property type="component" value="Unassembled WGS sequence"/>
</dbReference>
<dbReference type="SUPFAM" id="SSF103378">
    <property type="entry name" value="2-methylcitrate dehydratase PrpD"/>
    <property type="match status" value="1"/>
</dbReference>
<dbReference type="InterPro" id="IPR042188">
    <property type="entry name" value="MmgE/PrpD_sf_2"/>
</dbReference>
<reference evidence="4 5" key="1">
    <citation type="submission" date="2018-10" db="EMBL/GenBank/DDBJ databases">
        <title>Bradyrhizobium sp. nov., isolated from effective nodules of peanut in China.</title>
        <authorList>
            <person name="Li Y."/>
        </authorList>
    </citation>
    <scope>NUCLEOTIDE SEQUENCE [LARGE SCALE GENOMIC DNA]</scope>
    <source>
        <strain evidence="4 5">CCBAU 51781</strain>
    </source>
</reference>
<protein>
    <submittedName>
        <fullName evidence="4">MmgE/PrpD family protein</fullName>
    </submittedName>
</protein>
<dbReference type="Gene3D" id="3.30.1330.120">
    <property type="entry name" value="2-methylcitrate dehydratase PrpD"/>
    <property type="match status" value="1"/>
</dbReference>
<accession>A0ABY0DKV8</accession>
<dbReference type="InterPro" id="IPR045336">
    <property type="entry name" value="MmgE_PrpD_N"/>
</dbReference>
<dbReference type="InterPro" id="IPR005656">
    <property type="entry name" value="MmgE_PrpD"/>
</dbReference>
<dbReference type="Gene3D" id="1.10.4100.10">
    <property type="entry name" value="2-methylcitrate dehydratase PrpD"/>
    <property type="match status" value="1"/>
</dbReference>